<dbReference type="Gene3D" id="3.40.50.10420">
    <property type="entry name" value="NagB/RpiA/CoA transferase-like"/>
    <property type="match status" value="1"/>
</dbReference>
<comment type="cofactor">
    <cofactor evidence="4">
        <name>Mg(2+)</name>
        <dbReference type="ChEBI" id="CHEBI:18420"/>
    </cofactor>
</comment>
<dbReference type="PIRSF" id="PIRSF006806">
    <property type="entry name" value="FTHF_cligase"/>
    <property type="match status" value="1"/>
</dbReference>
<dbReference type="PANTHER" id="PTHR23407">
    <property type="entry name" value="ATPASE INHIBITOR/5-FORMYLTETRAHYDROFOLATE CYCLO-LIGASE"/>
    <property type="match status" value="1"/>
</dbReference>
<dbReference type="NCBIfam" id="TIGR02727">
    <property type="entry name" value="MTHFS_bact"/>
    <property type="match status" value="1"/>
</dbReference>
<organism evidence="5 6">
    <name type="scientific">Sabulicella glaciei</name>
    <dbReference type="NCBI Taxonomy" id="2984948"/>
    <lineage>
        <taxon>Bacteria</taxon>
        <taxon>Pseudomonadati</taxon>
        <taxon>Pseudomonadota</taxon>
        <taxon>Alphaproteobacteria</taxon>
        <taxon>Acetobacterales</taxon>
        <taxon>Acetobacteraceae</taxon>
        <taxon>Sabulicella</taxon>
    </lineage>
</organism>
<evidence type="ECO:0000313" key="5">
    <source>
        <dbReference type="EMBL" id="MCW8087850.1"/>
    </source>
</evidence>
<gene>
    <name evidence="5" type="ORF">OF850_19795</name>
</gene>
<name>A0ABT3P0B0_9PROT</name>
<dbReference type="InterPro" id="IPR024185">
    <property type="entry name" value="FTHF_cligase-like_sf"/>
</dbReference>
<keyword evidence="4" id="KW-0479">Metal-binding</keyword>
<protein>
    <recommendedName>
        <fullName evidence="4">5-formyltetrahydrofolate cyclo-ligase</fullName>
        <ecNumber evidence="4">6.3.3.2</ecNumber>
    </recommendedName>
</protein>
<keyword evidence="3 4" id="KW-0067">ATP-binding</keyword>
<dbReference type="InterPro" id="IPR002698">
    <property type="entry name" value="FTHF_cligase"/>
</dbReference>
<proteinExistence type="inferred from homology"/>
<evidence type="ECO:0000256" key="1">
    <source>
        <dbReference type="ARBA" id="ARBA00010638"/>
    </source>
</evidence>
<keyword evidence="4" id="KW-0460">Magnesium</keyword>
<evidence type="ECO:0000256" key="4">
    <source>
        <dbReference type="RuleBase" id="RU361279"/>
    </source>
</evidence>
<accession>A0ABT3P0B0</accession>
<sequence>MPCWEDVRTWRRAERERLISRRPLVPRDLREARDGIITDHLLSLMIAATESAPRVLGFYWPFKGEFDPRPLVRMLHRRCIRLALPVVVERGRPVIFREWQPGATMVPDLWGIPVPARGEILLPDVLLVPLVGFDGCGHRLGYGGGYYDRTLADMTPKPFAIGVGFEMSRLGTIYPQPHDVPMDLIVTERGTDCARPVTSPATKEKTPCAVGK</sequence>
<reference evidence="5 6" key="1">
    <citation type="submission" date="2022-10" db="EMBL/GenBank/DDBJ databases">
        <title>Roseococcus glaciei nov., sp. nov., isolated from glacier.</title>
        <authorList>
            <person name="Liu Q."/>
            <person name="Xin Y.-H."/>
        </authorList>
    </citation>
    <scope>NUCLEOTIDE SEQUENCE [LARGE SCALE GENOMIC DNA]</scope>
    <source>
        <strain evidence="5 6">MDT2-1-1</strain>
    </source>
</reference>
<evidence type="ECO:0000313" key="6">
    <source>
        <dbReference type="Proteomes" id="UP001526430"/>
    </source>
</evidence>
<dbReference type="EC" id="6.3.3.2" evidence="4"/>
<comment type="catalytic activity">
    <reaction evidence="4">
        <text>(6S)-5-formyl-5,6,7,8-tetrahydrofolate + ATP = (6R)-5,10-methenyltetrahydrofolate + ADP + phosphate</text>
        <dbReference type="Rhea" id="RHEA:10488"/>
        <dbReference type="ChEBI" id="CHEBI:30616"/>
        <dbReference type="ChEBI" id="CHEBI:43474"/>
        <dbReference type="ChEBI" id="CHEBI:57455"/>
        <dbReference type="ChEBI" id="CHEBI:57457"/>
        <dbReference type="ChEBI" id="CHEBI:456216"/>
        <dbReference type="EC" id="6.3.3.2"/>
    </reaction>
</comment>
<evidence type="ECO:0000256" key="3">
    <source>
        <dbReference type="ARBA" id="ARBA00022840"/>
    </source>
</evidence>
<dbReference type="SUPFAM" id="SSF100950">
    <property type="entry name" value="NagB/RpiA/CoA transferase-like"/>
    <property type="match status" value="1"/>
</dbReference>
<keyword evidence="2 4" id="KW-0547">Nucleotide-binding</keyword>
<keyword evidence="6" id="KW-1185">Reference proteome</keyword>
<dbReference type="InterPro" id="IPR037171">
    <property type="entry name" value="NagB/RpiA_transferase-like"/>
</dbReference>
<dbReference type="GO" id="GO:0030272">
    <property type="term" value="F:5-formyltetrahydrofolate cyclo-ligase activity"/>
    <property type="evidence" value="ECO:0007669"/>
    <property type="project" value="UniProtKB-EC"/>
</dbReference>
<comment type="caution">
    <text evidence="5">The sequence shown here is derived from an EMBL/GenBank/DDBJ whole genome shotgun (WGS) entry which is preliminary data.</text>
</comment>
<dbReference type="EMBL" id="JAPFQI010000022">
    <property type="protein sequence ID" value="MCW8087850.1"/>
    <property type="molecule type" value="Genomic_DNA"/>
</dbReference>
<dbReference type="RefSeq" id="WP_301592056.1">
    <property type="nucleotide sequence ID" value="NZ_JAPFQI010000022.1"/>
</dbReference>
<evidence type="ECO:0000256" key="2">
    <source>
        <dbReference type="ARBA" id="ARBA00022741"/>
    </source>
</evidence>
<dbReference type="PANTHER" id="PTHR23407:SF1">
    <property type="entry name" value="5-FORMYLTETRAHYDROFOLATE CYCLO-LIGASE"/>
    <property type="match status" value="1"/>
</dbReference>
<keyword evidence="5" id="KW-0436">Ligase</keyword>
<dbReference type="Proteomes" id="UP001526430">
    <property type="component" value="Unassembled WGS sequence"/>
</dbReference>
<comment type="similarity">
    <text evidence="1 4">Belongs to the 5-formyltetrahydrofolate cyclo-ligase family.</text>
</comment>
<dbReference type="Pfam" id="PF01812">
    <property type="entry name" value="5-FTHF_cyc-lig"/>
    <property type="match status" value="1"/>
</dbReference>